<name>A0ABQ0G3H0_9PEZI</name>
<evidence type="ECO:0000313" key="2">
    <source>
        <dbReference type="EMBL" id="GAB1312308.1"/>
    </source>
</evidence>
<protein>
    <recommendedName>
        <fullName evidence="4">Zn(2)-C6 fungal-type domain-containing protein</fullName>
    </recommendedName>
</protein>
<accession>A0ABQ0G3H0</accession>
<proteinExistence type="predicted"/>
<evidence type="ECO:0008006" key="4">
    <source>
        <dbReference type="Google" id="ProtNLM"/>
    </source>
</evidence>
<feature type="region of interest" description="Disordered" evidence="1">
    <location>
        <begin position="242"/>
        <end position="263"/>
    </location>
</feature>
<dbReference type="EMBL" id="BAAFSV010000001">
    <property type="protein sequence ID" value="GAB1312308.1"/>
    <property type="molecule type" value="Genomic_DNA"/>
</dbReference>
<comment type="caution">
    <text evidence="2">The sequence shown here is derived from an EMBL/GenBank/DDBJ whole genome shotgun (WGS) entry which is preliminary data.</text>
</comment>
<sequence>MATSSGEEGFCERCDLPMDGHCKPSHAKCKKCEKKFSICQRDEGDTTADPTHYSTSDYSAVDDYVATADSGTTAYYVAAYITTGHIGYGTSDYSAADDYTATSGSGITIYDAVAYTTTDYTLYSTSDIGERVDYTVTSSSGATVYDAAVDTAQSSEPYPLVSNTAELGAHIRASYARYPPNTSDDPVVDPNTTASVMASFSTKTRIRHVRFASHSSVDPLAMTDEPDPVSGLASMLAQVDISGRTGDADPSTQEPGAGEGTTIVGGYLEPIYVEIEVENGTVRFRDAAGRKLKTRAEQWQ</sequence>
<dbReference type="GeneID" id="98173263"/>
<organism evidence="2 3">
    <name type="scientific">Madurella fahalii</name>
    <dbReference type="NCBI Taxonomy" id="1157608"/>
    <lineage>
        <taxon>Eukaryota</taxon>
        <taxon>Fungi</taxon>
        <taxon>Dikarya</taxon>
        <taxon>Ascomycota</taxon>
        <taxon>Pezizomycotina</taxon>
        <taxon>Sordariomycetes</taxon>
        <taxon>Sordariomycetidae</taxon>
        <taxon>Sordariales</taxon>
        <taxon>Sordariales incertae sedis</taxon>
        <taxon>Madurella</taxon>
    </lineage>
</organism>
<gene>
    <name evidence="2" type="ORF">MFIFM68171_02518</name>
</gene>
<keyword evidence="3" id="KW-1185">Reference proteome</keyword>
<evidence type="ECO:0000313" key="3">
    <source>
        <dbReference type="Proteomes" id="UP001628179"/>
    </source>
</evidence>
<dbReference type="Proteomes" id="UP001628179">
    <property type="component" value="Unassembled WGS sequence"/>
</dbReference>
<dbReference type="RefSeq" id="XP_070914041.1">
    <property type="nucleotide sequence ID" value="XM_071057940.1"/>
</dbReference>
<evidence type="ECO:0000256" key="1">
    <source>
        <dbReference type="SAM" id="MobiDB-lite"/>
    </source>
</evidence>
<reference evidence="2 3" key="1">
    <citation type="submission" date="2024-09" db="EMBL/GenBank/DDBJ databases">
        <title>Itraconazole resistance in Madurella fahalii resulting from another homologue of gene encoding cytochrome P450 14-alpha sterol demethylase (CYP51).</title>
        <authorList>
            <person name="Yoshioka I."/>
            <person name="Fahal A.H."/>
            <person name="Kaneko S."/>
            <person name="Yaguchi T."/>
        </authorList>
    </citation>
    <scope>NUCLEOTIDE SEQUENCE [LARGE SCALE GENOMIC DNA]</scope>
    <source>
        <strain evidence="2 3">IFM 68171</strain>
    </source>
</reference>